<feature type="region of interest" description="Disordered" evidence="1">
    <location>
        <begin position="75"/>
        <end position="96"/>
    </location>
</feature>
<feature type="non-terminal residue" evidence="2">
    <location>
        <position position="1"/>
    </location>
</feature>
<protein>
    <submittedName>
        <fullName evidence="2">Uncharacterized protein</fullName>
    </submittedName>
</protein>
<organism evidence="2 3">
    <name type="scientific">Saguinus oedipus</name>
    <name type="common">Cotton-top tamarin</name>
    <name type="synonym">Oedipomidas oedipus</name>
    <dbReference type="NCBI Taxonomy" id="9490"/>
    <lineage>
        <taxon>Eukaryota</taxon>
        <taxon>Metazoa</taxon>
        <taxon>Chordata</taxon>
        <taxon>Craniata</taxon>
        <taxon>Vertebrata</taxon>
        <taxon>Euteleostomi</taxon>
        <taxon>Mammalia</taxon>
        <taxon>Eutheria</taxon>
        <taxon>Euarchontoglires</taxon>
        <taxon>Primates</taxon>
        <taxon>Haplorrhini</taxon>
        <taxon>Platyrrhini</taxon>
        <taxon>Cebidae</taxon>
        <taxon>Callitrichinae</taxon>
        <taxon>Saguinus</taxon>
    </lineage>
</organism>
<dbReference type="EMBL" id="JASSZA010000010">
    <property type="protein sequence ID" value="KAK2099673.1"/>
    <property type="molecule type" value="Genomic_DNA"/>
</dbReference>
<name>A0ABQ9URI9_SAGOE</name>
<evidence type="ECO:0000313" key="3">
    <source>
        <dbReference type="Proteomes" id="UP001266305"/>
    </source>
</evidence>
<reference evidence="2 3" key="1">
    <citation type="submission" date="2023-05" db="EMBL/GenBank/DDBJ databases">
        <title>B98-5 Cell Line De Novo Hybrid Assembly: An Optical Mapping Approach.</title>
        <authorList>
            <person name="Kananen K."/>
            <person name="Auerbach J.A."/>
            <person name="Kautto E."/>
            <person name="Blachly J.S."/>
        </authorList>
    </citation>
    <scope>NUCLEOTIDE SEQUENCE [LARGE SCALE GENOMIC DNA]</scope>
    <source>
        <strain evidence="2">B95-8</strain>
        <tissue evidence="2">Cell line</tissue>
    </source>
</reference>
<evidence type="ECO:0000256" key="1">
    <source>
        <dbReference type="SAM" id="MobiDB-lite"/>
    </source>
</evidence>
<evidence type="ECO:0000313" key="2">
    <source>
        <dbReference type="EMBL" id="KAK2099673.1"/>
    </source>
</evidence>
<comment type="caution">
    <text evidence="2">The sequence shown here is derived from an EMBL/GenBank/DDBJ whole genome shotgun (WGS) entry which is preliminary data.</text>
</comment>
<sequence>EERKLTKCPELCQMLEDGGALHLELWLGQKAEEILVTQDPRLAHPEPSTCLCFVLDHREGRAYVQEPTVDSWGSCRGTKSTQLQSEPPALEVPAAM</sequence>
<keyword evidence="3" id="KW-1185">Reference proteome</keyword>
<proteinExistence type="predicted"/>
<gene>
    <name evidence="2" type="ORF">P7K49_021021</name>
</gene>
<dbReference type="Proteomes" id="UP001266305">
    <property type="component" value="Unassembled WGS sequence"/>
</dbReference>
<accession>A0ABQ9URI9</accession>